<dbReference type="Proteomes" id="UP000480222">
    <property type="component" value="Unassembled WGS sequence"/>
</dbReference>
<evidence type="ECO:0000256" key="4">
    <source>
        <dbReference type="ARBA" id="ARBA00012984"/>
    </source>
</evidence>
<dbReference type="GO" id="GO:0000287">
    <property type="term" value="F:magnesium ion binding"/>
    <property type="evidence" value="ECO:0007669"/>
    <property type="project" value="UniProtKB-UniRule"/>
</dbReference>
<comment type="function">
    <text evidence="11">Catalyzes the transformation of pimelate into pimeloyl-CoA with concomitant hydrolysis of ATP to AMP.</text>
</comment>
<dbReference type="InterPro" id="IPR005499">
    <property type="entry name" value="BioW"/>
</dbReference>
<evidence type="ECO:0000256" key="2">
    <source>
        <dbReference type="ARBA" id="ARBA00005075"/>
    </source>
</evidence>
<keyword evidence="7 11" id="KW-0093">Biotin biosynthesis</keyword>
<gene>
    <name evidence="11" type="primary">bioW</name>
    <name evidence="12" type="ORF">CIP107547_01583</name>
</gene>
<keyword evidence="6 11" id="KW-0547">Nucleotide-binding</keyword>
<dbReference type="KEGG" id="cdip:ERS451417_01397"/>
<evidence type="ECO:0000256" key="9">
    <source>
        <dbReference type="ARBA" id="ARBA00022842"/>
    </source>
</evidence>
<evidence type="ECO:0000256" key="11">
    <source>
        <dbReference type="HAMAP-Rule" id="MF_00668"/>
    </source>
</evidence>
<comment type="catalytic activity">
    <reaction evidence="10 11">
        <text>heptanedioate + ATP + CoA = 6-carboxyhexanoyl-CoA + AMP + diphosphate</text>
        <dbReference type="Rhea" id="RHEA:14781"/>
        <dbReference type="ChEBI" id="CHEBI:30616"/>
        <dbReference type="ChEBI" id="CHEBI:33019"/>
        <dbReference type="ChEBI" id="CHEBI:36165"/>
        <dbReference type="ChEBI" id="CHEBI:57287"/>
        <dbReference type="ChEBI" id="CHEBI:57360"/>
        <dbReference type="ChEBI" id="CHEBI:456215"/>
        <dbReference type="EC" id="6.2.1.14"/>
    </reaction>
</comment>
<dbReference type="EC" id="6.2.1.14" evidence="4 11"/>
<dbReference type="EMBL" id="CADDAV010000020">
    <property type="protein sequence ID" value="CAB0607731.1"/>
    <property type="molecule type" value="Genomic_DNA"/>
</dbReference>
<dbReference type="GO" id="GO:0009102">
    <property type="term" value="P:biotin biosynthetic process"/>
    <property type="evidence" value="ECO:0007669"/>
    <property type="project" value="UniProtKB-UniRule"/>
</dbReference>
<proteinExistence type="inferred from homology"/>
<evidence type="ECO:0000256" key="5">
    <source>
        <dbReference type="ARBA" id="ARBA00022598"/>
    </source>
</evidence>
<organism evidence="12 13">
    <name type="scientific">Corynebacterium diphtheriae</name>
    <dbReference type="NCBI Taxonomy" id="1717"/>
    <lineage>
        <taxon>Bacteria</taxon>
        <taxon>Bacillati</taxon>
        <taxon>Actinomycetota</taxon>
        <taxon>Actinomycetes</taxon>
        <taxon>Mycobacteriales</taxon>
        <taxon>Corynebacteriaceae</taxon>
        <taxon>Corynebacterium</taxon>
    </lineage>
</organism>
<evidence type="ECO:0000313" key="13">
    <source>
        <dbReference type="Proteomes" id="UP000480222"/>
    </source>
</evidence>
<dbReference type="UniPathway" id="UPA00999">
    <property type="reaction ID" value="UER00351"/>
</dbReference>
<comment type="cofactor">
    <cofactor evidence="1 11">
        <name>Mg(2+)</name>
        <dbReference type="ChEBI" id="CHEBI:18420"/>
    </cofactor>
</comment>
<dbReference type="GeneID" id="29421095"/>
<dbReference type="RefSeq" id="WP_014303493.1">
    <property type="nucleotide sequence ID" value="NZ_CAJDYQ010000007.1"/>
</dbReference>
<dbReference type="HAMAP" id="MF_00668">
    <property type="entry name" value="BioW"/>
    <property type="match status" value="1"/>
</dbReference>
<evidence type="ECO:0000256" key="3">
    <source>
        <dbReference type="ARBA" id="ARBA00011738"/>
    </source>
</evidence>
<keyword evidence="8 11" id="KW-0067">ATP-binding</keyword>
<comment type="subunit">
    <text evidence="3 11">Homodimer.</text>
</comment>
<dbReference type="GO" id="GO:0042410">
    <property type="term" value="F:6-carboxyhexanoate-CoA ligase activity"/>
    <property type="evidence" value="ECO:0007669"/>
    <property type="project" value="UniProtKB-UniRule"/>
</dbReference>
<comment type="caution">
    <text evidence="12">The sequence shown here is derived from an EMBL/GenBank/DDBJ whole genome shotgun (WGS) entry which is preliminary data.</text>
</comment>
<comment type="pathway">
    <text evidence="2 11">Metabolic intermediate metabolism; pimeloyl-CoA biosynthesis; pimeloyl-CoA from pimelate: step 1/1.</text>
</comment>
<dbReference type="GO" id="GO:0005524">
    <property type="term" value="F:ATP binding"/>
    <property type="evidence" value="ECO:0007669"/>
    <property type="project" value="UniProtKB-KW"/>
</dbReference>
<dbReference type="AlphaFoldDB" id="A0A0D6GDF3"/>
<dbReference type="OMA" id="AELCWSD"/>
<keyword evidence="9 11" id="KW-0460">Magnesium</keyword>
<reference evidence="12 13" key="1">
    <citation type="submission" date="2020-02" db="EMBL/GenBank/DDBJ databases">
        <authorList>
            <person name="Brisse S."/>
        </authorList>
    </citation>
    <scope>NUCLEOTIDE SEQUENCE [LARGE SCALE GENOMIC DNA]</scope>
    <source>
        <strain evidence="12">CIP107547</strain>
    </source>
</reference>
<dbReference type="Pfam" id="PF03744">
    <property type="entry name" value="BioW"/>
    <property type="match status" value="1"/>
</dbReference>
<sequence length="241" mass="26289">MSYVSVKMHASSNGAHISGAETLVDESRANEFLSSFYKRANTHSKGQPEITTLTIRRINDADIIKVPALEVRCLSAQHPSEAHRQVIEQLSNVVSPTIARMALDAVLNARNMRGAILLCAHTGQRLDPYDPQRGVRASTFGVTPQESAGPTLNKSHFNEALVLASKVMSAPGIVAEICISDDPAYTTGYVTTENTYIRIPHMKDPYSPIGGRVFLLDTRVSTPEDTISYLEQKPVLITGVN</sequence>
<evidence type="ECO:0000313" key="12">
    <source>
        <dbReference type="EMBL" id="CAB0607731.1"/>
    </source>
</evidence>
<dbReference type="NCBIfam" id="NF002360">
    <property type="entry name" value="PRK01322.1"/>
    <property type="match status" value="1"/>
</dbReference>
<evidence type="ECO:0000256" key="1">
    <source>
        <dbReference type="ARBA" id="ARBA00001946"/>
    </source>
</evidence>
<keyword evidence="5 11" id="KW-0436">Ligase</keyword>
<evidence type="ECO:0000256" key="6">
    <source>
        <dbReference type="ARBA" id="ARBA00022741"/>
    </source>
</evidence>
<evidence type="ECO:0000256" key="10">
    <source>
        <dbReference type="ARBA" id="ARBA00049553"/>
    </source>
</evidence>
<name>A0A0D6GDF3_CORDP</name>
<comment type="similarity">
    <text evidence="11">Belongs to the BioW family.</text>
</comment>
<evidence type="ECO:0000256" key="7">
    <source>
        <dbReference type="ARBA" id="ARBA00022756"/>
    </source>
</evidence>
<accession>A0A0D6GDF3</accession>
<evidence type="ECO:0000256" key="8">
    <source>
        <dbReference type="ARBA" id="ARBA00022840"/>
    </source>
</evidence>
<protein>
    <recommendedName>
        <fullName evidence="4 11">6-carboxyhexanoate--CoA ligase</fullName>
        <ecNumber evidence="4 11">6.2.1.14</ecNumber>
    </recommendedName>
    <alternativeName>
        <fullName evidence="11">Pimeloyl-CoA synthase</fullName>
    </alternativeName>
</protein>